<keyword evidence="1" id="KW-0472">Membrane</keyword>
<sequence>MGRNIDAIVSNKLYLGNITAARSTRSLTEHRITHILSVCQDQIPAEHPQSGLNHLRISVDDVDYADLLIHLPSACRFIDQAIRSGGVILVHCSNGVSTSAAVIVAYLMWSRRVGVTQAIEFVRTARDQIWINPGFHEQLVLFELCQYAPSLSNGVYVSWRTKLDRRLKEAGYSYYLVNEGGWFSQFLGLDVLFFFFFFCLFYLHTSCVYYHTCAKTFN</sequence>
<dbReference type="CDD" id="cd14498">
    <property type="entry name" value="DSP"/>
    <property type="match status" value="1"/>
</dbReference>
<dbReference type="EMBL" id="KZ301988">
    <property type="protein sequence ID" value="PFH51364.1"/>
    <property type="molecule type" value="Genomic_DNA"/>
</dbReference>
<feature type="transmembrane region" description="Helical" evidence="1">
    <location>
        <begin position="86"/>
        <end position="109"/>
    </location>
</feature>
<dbReference type="Gene3D" id="3.90.190.10">
    <property type="entry name" value="Protein tyrosine phosphatase superfamily"/>
    <property type="match status" value="1"/>
</dbReference>
<feature type="domain" description="Tyrosine-protein phosphatase" evidence="2">
    <location>
        <begin position="4"/>
        <end position="148"/>
    </location>
</feature>
<organism evidence="4 5">
    <name type="scientific">Amanita thiersii Skay4041</name>
    <dbReference type="NCBI Taxonomy" id="703135"/>
    <lineage>
        <taxon>Eukaryota</taxon>
        <taxon>Fungi</taxon>
        <taxon>Dikarya</taxon>
        <taxon>Basidiomycota</taxon>
        <taxon>Agaricomycotina</taxon>
        <taxon>Agaricomycetes</taxon>
        <taxon>Agaricomycetidae</taxon>
        <taxon>Agaricales</taxon>
        <taxon>Pluteineae</taxon>
        <taxon>Amanitaceae</taxon>
        <taxon>Amanita</taxon>
    </lineage>
</organism>
<dbReference type="InterPro" id="IPR000340">
    <property type="entry name" value="Dual-sp_phosphatase_cat-dom"/>
</dbReference>
<keyword evidence="1" id="KW-1133">Transmembrane helix</keyword>
<evidence type="ECO:0000259" key="3">
    <source>
        <dbReference type="PROSITE" id="PS50056"/>
    </source>
</evidence>
<dbReference type="InterPro" id="IPR029021">
    <property type="entry name" value="Prot-tyrosine_phosphatase-like"/>
</dbReference>
<evidence type="ECO:0000313" key="4">
    <source>
        <dbReference type="EMBL" id="PFH51364.1"/>
    </source>
</evidence>
<dbReference type="InterPro" id="IPR000387">
    <property type="entry name" value="Tyr_Pase_dom"/>
</dbReference>
<name>A0A2A9NPX8_9AGAR</name>
<evidence type="ECO:0000259" key="2">
    <source>
        <dbReference type="PROSITE" id="PS50054"/>
    </source>
</evidence>
<protein>
    <submittedName>
        <fullName evidence="4">Uncharacterized protein</fullName>
    </submittedName>
</protein>
<dbReference type="PANTHER" id="PTHR46377">
    <property type="entry name" value="DUAL SPECIFICITY PROTEIN PHOSPHATASE 19"/>
    <property type="match status" value="1"/>
</dbReference>
<dbReference type="GO" id="GO:0005737">
    <property type="term" value="C:cytoplasm"/>
    <property type="evidence" value="ECO:0007669"/>
    <property type="project" value="TreeGrafter"/>
</dbReference>
<evidence type="ECO:0000313" key="5">
    <source>
        <dbReference type="Proteomes" id="UP000242287"/>
    </source>
</evidence>
<dbReference type="STRING" id="703135.A0A2A9NPX8"/>
<dbReference type="PROSITE" id="PS50054">
    <property type="entry name" value="TYR_PHOSPHATASE_DUAL"/>
    <property type="match status" value="1"/>
</dbReference>
<reference evidence="4 5" key="1">
    <citation type="submission" date="2014-02" db="EMBL/GenBank/DDBJ databases">
        <title>Transposable element dynamics among asymbiotic and ectomycorrhizal Amanita fungi.</title>
        <authorList>
            <consortium name="DOE Joint Genome Institute"/>
            <person name="Hess J."/>
            <person name="Skrede I."/>
            <person name="Wolfe B."/>
            <person name="LaButti K."/>
            <person name="Ohm R.A."/>
            <person name="Grigoriev I.V."/>
            <person name="Pringle A."/>
        </authorList>
    </citation>
    <scope>NUCLEOTIDE SEQUENCE [LARGE SCALE GENOMIC DNA]</scope>
    <source>
        <strain evidence="4 5">SKay4041</strain>
    </source>
</reference>
<dbReference type="AlphaFoldDB" id="A0A2A9NPX8"/>
<dbReference type="PANTHER" id="PTHR46377:SF1">
    <property type="entry name" value="DUAL SPECIFICITY PROTEIN PHOSPHATASE 19"/>
    <property type="match status" value="1"/>
</dbReference>
<feature type="transmembrane region" description="Helical" evidence="1">
    <location>
        <begin position="182"/>
        <end position="203"/>
    </location>
</feature>
<dbReference type="OrthoDB" id="2017893at2759"/>
<feature type="domain" description="Tyrosine specific protein phosphatases" evidence="3">
    <location>
        <begin position="62"/>
        <end position="126"/>
    </location>
</feature>
<dbReference type="PROSITE" id="PS50056">
    <property type="entry name" value="TYR_PHOSPHATASE_2"/>
    <property type="match status" value="1"/>
</dbReference>
<dbReference type="SMART" id="SM00195">
    <property type="entry name" value="DSPc"/>
    <property type="match status" value="1"/>
</dbReference>
<accession>A0A2A9NPX8</accession>
<keyword evidence="1" id="KW-0812">Transmembrane</keyword>
<dbReference type="Proteomes" id="UP000242287">
    <property type="component" value="Unassembled WGS sequence"/>
</dbReference>
<dbReference type="GO" id="GO:0008579">
    <property type="term" value="F:JUN kinase phosphatase activity"/>
    <property type="evidence" value="ECO:0007669"/>
    <property type="project" value="TreeGrafter"/>
</dbReference>
<proteinExistence type="predicted"/>
<evidence type="ECO:0000256" key="1">
    <source>
        <dbReference type="SAM" id="Phobius"/>
    </source>
</evidence>
<dbReference type="Pfam" id="PF00782">
    <property type="entry name" value="DSPc"/>
    <property type="match status" value="1"/>
</dbReference>
<keyword evidence="5" id="KW-1185">Reference proteome</keyword>
<dbReference type="InterPro" id="IPR020422">
    <property type="entry name" value="TYR_PHOSPHATASE_DUAL_dom"/>
</dbReference>
<dbReference type="SUPFAM" id="SSF52799">
    <property type="entry name" value="(Phosphotyrosine protein) phosphatases II"/>
    <property type="match status" value="1"/>
</dbReference>
<gene>
    <name evidence="4" type="ORF">AMATHDRAFT_142695</name>
</gene>